<proteinExistence type="predicted"/>
<evidence type="ECO:0000259" key="1">
    <source>
        <dbReference type="PROSITE" id="PS50835"/>
    </source>
</evidence>
<dbReference type="PROSITE" id="PS50835">
    <property type="entry name" value="IG_LIKE"/>
    <property type="match status" value="1"/>
</dbReference>
<evidence type="ECO:0000313" key="2">
    <source>
        <dbReference type="EMBL" id="KAK3584104.1"/>
    </source>
</evidence>
<dbReference type="PANTHER" id="PTHR45889:SF8">
    <property type="entry name" value="IG-LIKE DOMAIN-CONTAINING PROTEIN"/>
    <property type="match status" value="1"/>
</dbReference>
<reference evidence="2" key="1">
    <citation type="journal article" date="2021" name="Genome Biol. Evol.">
        <title>A High-Quality Reference Genome for a Parasitic Bivalve with Doubly Uniparental Inheritance (Bivalvia: Unionida).</title>
        <authorList>
            <person name="Smith C.H."/>
        </authorList>
    </citation>
    <scope>NUCLEOTIDE SEQUENCE</scope>
    <source>
        <strain evidence="2">CHS0354</strain>
    </source>
</reference>
<name>A0AAE0S2U7_9BIVA</name>
<feature type="domain" description="Ig-like" evidence="1">
    <location>
        <begin position="160"/>
        <end position="261"/>
    </location>
</feature>
<keyword evidence="3" id="KW-1185">Reference proteome</keyword>
<dbReference type="SUPFAM" id="SSF48726">
    <property type="entry name" value="Immunoglobulin"/>
    <property type="match status" value="2"/>
</dbReference>
<gene>
    <name evidence="2" type="ORF">CHS0354_021167</name>
</gene>
<dbReference type="AlphaFoldDB" id="A0AAE0S2U7"/>
<accession>A0AAE0S2U7</accession>
<dbReference type="PANTHER" id="PTHR45889">
    <property type="entry name" value="IG-LIKE DOMAIN-CONTAINING PROTEIN"/>
    <property type="match status" value="1"/>
</dbReference>
<dbReference type="InterPro" id="IPR007110">
    <property type="entry name" value="Ig-like_dom"/>
</dbReference>
<dbReference type="SMART" id="SM00409">
    <property type="entry name" value="IG"/>
    <property type="match status" value="1"/>
</dbReference>
<dbReference type="InterPro" id="IPR003599">
    <property type="entry name" value="Ig_sub"/>
</dbReference>
<evidence type="ECO:0000313" key="3">
    <source>
        <dbReference type="Proteomes" id="UP001195483"/>
    </source>
</evidence>
<organism evidence="2 3">
    <name type="scientific">Potamilus streckersoni</name>
    <dbReference type="NCBI Taxonomy" id="2493646"/>
    <lineage>
        <taxon>Eukaryota</taxon>
        <taxon>Metazoa</taxon>
        <taxon>Spiralia</taxon>
        <taxon>Lophotrochozoa</taxon>
        <taxon>Mollusca</taxon>
        <taxon>Bivalvia</taxon>
        <taxon>Autobranchia</taxon>
        <taxon>Heteroconchia</taxon>
        <taxon>Palaeoheterodonta</taxon>
        <taxon>Unionida</taxon>
        <taxon>Unionoidea</taxon>
        <taxon>Unionidae</taxon>
        <taxon>Ambleminae</taxon>
        <taxon>Lampsilini</taxon>
        <taxon>Potamilus</taxon>
    </lineage>
</organism>
<dbReference type="Proteomes" id="UP001195483">
    <property type="component" value="Unassembled WGS sequence"/>
</dbReference>
<reference evidence="2" key="2">
    <citation type="journal article" date="2021" name="Genome Biol. Evol.">
        <title>Developing a high-quality reference genome for a parasitic bivalve with doubly uniparental inheritance (Bivalvia: Unionida).</title>
        <authorList>
            <person name="Smith C.H."/>
        </authorList>
    </citation>
    <scope>NUCLEOTIDE SEQUENCE</scope>
    <source>
        <strain evidence="2">CHS0354</strain>
        <tissue evidence="2">Mantle</tissue>
    </source>
</reference>
<dbReference type="InterPro" id="IPR036179">
    <property type="entry name" value="Ig-like_dom_sf"/>
</dbReference>
<sequence>MWIIDVTASQYTSHKLCTAMEFRLCVLLFVCLSTVFGELKVSNNGQDHVTLGQEAHIDCSYDGSVSWYVLRWKRKFSPTGEFITFLNSPSNSLSTDWAENIDISFKDRVRPSIRQAGQGVVFTIIIYKFRCDDAGTYVCEVVTSKGDVQNVTVLDVTAPPETPRLPQDVLEVKEGMQFRLFCHANVGLPSAKLRWSYKMPNSDMYTLLENDPPQQDALLPNDCRYKTEKIVQLTMSKDLNGAIFRCFVATRPDMFDESLVSFPGYSNKPTTTEDPCIETNCKPHELKDDPNRGENKSPCSVLLISIFVLSYICR</sequence>
<dbReference type="Gene3D" id="2.60.40.10">
    <property type="entry name" value="Immunoglobulins"/>
    <property type="match status" value="2"/>
</dbReference>
<comment type="caution">
    <text evidence="2">The sequence shown here is derived from an EMBL/GenBank/DDBJ whole genome shotgun (WGS) entry which is preliminary data.</text>
</comment>
<dbReference type="EMBL" id="JAEAOA010001298">
    <property type="protein sequence ID" value="KAK3584104.1"/>
    <property type="molecule type" value="Genomic_DNA"/>
</dbReference>
<protein>
    <recommendedName>
        <fullName evidence="1">Ig-like domain-containing protein</fullName>
    </recommendedName>
</protein>
<reference evidence="2" key="3">
    <citation type="submission" date="2023-05" db="EMBL/GenBank/DDBJ databases">
        <authorList>
            <person name="Smith C.H."/>
        </authorList>
    </citation>
    <scope>NUCLEOTIDE SEQUENCE</scope>
    <source>
        <strain evidence="2">CHS0354</strain>
        <tissue evidence="2">Mantle</tissue>
    </source>
</reference>
<dbReference type="InterPro" id="IPR013783">
    <property type="entry name" value="Ig-like_fold"/>
</dbReference>